<comment type="caution">
    <text evidence="2">The sequence shown here is derived from an EMBL/GenBank/DDBJ whole genome shotgun (WGS) entry which is preliminary data.</text>
</comment>
<sequence length="148" mass="16539">MLVISTFENSLFIEMAISSLEQKGIPKENIFAAPLDKPKEQRQLFDTIHRADGISLFDVGAILGTCLMLLGAIYGFVLNWGPIIWGIIGALSGLIIGILIKIWIVKKNKNGNKKISSEIVLMIRCEEYQWESVQQILWDNLALGVTHV</sequence>
<evidence type="ECO:0000256" key="1">
    <source>
        <dbReference type="SAM" id="Phobius"/>
    </source>
</evidence>
<accession>A0A9C7GAZ2</accession>
<keyword evidence="1" id="KW-0472">Membrane</keyword>
<feature type="transmembrane region" description="Helical" evidence="1">
    <location>
        <begin position="83"/>
        <end position="104"/>
    </location>
</feature>
<organism evidence="2 3">
    <name type="scientific">Pseudoneobacillus rhizosphaerae</name>
    <dbReference type="NCBI Taxonomy" id="2880968"/>
    <lineage>
        <taxon>Bacteria</taxon>
        <taxon>Bacillati</taxon>
        <taxon>Bacillota</taxon>
        <taxon>Bacilli</taxon>
        <taxon>Bacillales</taxon>
        <taxon>Bacillaceae</taxon>
        <taxon>Pseudoneobacillus</taxon>
    </lineage>
</organism>
<dbReference type="AlphaFoldDB" id="A0A9C7GAZ2"/>
<keyword evidence="3" id="KW-1185">Reference proteome</keyword>
<dbReference type="RefSeq" id="WP_230496950.1">
    <property type="nucleotide sequence ID" value="NZ_CAKJTG010000012.1"/>
</dbReference>
<evidence type="ECO:0000313" key="2">
    <source>
        <dbReference type="EMBL" id="CAG9608705.1"/>
    </source>
</evidence>
<dbReference type="Proteomes" id="UP000789845">
    <property type="component" value="Unassembled WGS sequence"/>
</dbReference>
<proteinExistence type="predicted"/>
<protein>
    <submittedName>
        <fullName evidence="2">Uncharacterized protein</fullName>
    </submittedName>
</protein>
<keyword evidence="1" id="KW-0812">Transmembrane</keyword>
<keyword evidence="1" id="KW-1133">Transmembrane helix</keyword>
<reference evidence="2" key="1">
    <citation type="submission" date="2021-10" db="EMBL/GenBank/DDBJ databases">
        <authorList>
            <person name="Criscuolo A."/>
        </authorList>
    </citation>
    <scope>NUCLEOTIDE SEQUENCE</scope>
    <source>
        <strain evidence="2">CIP111885</strain>
    </source>
</reference>
<dbReference type="EMBL" id="CAKJTG010000012">
    <property type="protein sequence ID" value="CAG9608705.1"/>
    <property type="molecule type" value="Genomic_DNA"/>
</dbReference>
<evidence type="ECO:0000313" key="3">
    <source>
        <dbReference type="Proteomes" id="UP000789845"/>
    </source>
</evidence>
<feature type="transmembrane region" description="Helical" evidence="1">
    <location>
        <begin position="56"/>
        <end position="77"/>
    </location>
</feature>
<gene>
    <name evidence="2" type="ORF">NEOCIP111885_02422</name>
</gene>
<name>A0A9C7GAZ2_9BACI</name>